<evidence type="ECO:0000256" key="1">
    <source>
        <dbReference type="ARBA" id="ARBA00023224"/>
    </source>
</evidence>
<evidence type="ECO:0000256" key="3">
    <source>
        <dbReference type="PROSITE-ProRule" id="PRU00284"/>
    </source>
</evidence>
<dbReference type="AlphaFoldDB" id="A0A1I6EAQ3"/>
<name>A0A1I6EAQ3_9FIRM</name>
<dbReference type="Gene3D" id="3.30.450.20">
    <property type="entry name" value="PAS domain"/>
    <property type="match status" value="1"/>
</dbReference>
<accession>A0A1I6EAQ3</accession>
<dbReference type="CDD" id="cd11386">
    <property type="entry name" value="MCP_signal"/>
    <property type="match status" value="1"/>
</dbReference>
<dbReference type="InterPro" id="IPR003660">
    <property type="entry name" value="HAMP_dom"/>
</dbReference>
<dbReference type="PROSITE" id="PS50885">
    <property type="entry name" value="HAMP"/>
    <property type="match status" value="1"/>
</dbReference>
<keyword evidence="1 3" id="KW-0807">Transducer</keyword>
<dbReference type="Pfam" id="PF00015">
    <property type="entry name" value="MCPsignal"/>
    <property type="match status" value="1"/>
</dbReference>
<dbReference type="GO" id="GO:0016020">
    <property type="term" value="C:membrane"/>
    <property type="evidence" value="ECO:0007669"/>
    <property type="project" value="InterPro"/>
</dbReference>
<dbReference type="CDD" id="cd06225">
    <property type="entry name" value="HAMP"/>
    <property type="match status" value="1"/>
</dbReference>
<dbReference type="GO" id="GO:0007165">
    <property type="term" value="P:signal transduction"/>
    <property type="evidence" value="ECO:0007669"/>
    <property type="project" value="UniProtKB-KW"/>
</dbReference>
<protein>
    <submittedName>
        <fullName evidence="7">Methyl-accepting chemotaxis protein</fullName>
    </submittedName>
</protein>
<dbReference type="SUPFAM" id="SSF58104">
    <property type="entry name" value="Methyl-accepting chemotaxis protein (MCP) signaling domain"/>
    <property type="match status" value="1"/>
</dbReference>
<evidence type="ECO:0000259" key="6">
    <source>
        <dbReference type="PROSITE" id="PS50885"/>
    </source>
</evidence>
<feature type="transmembrane region" description="Helical" evidence="4">
    <location>
        <begin position="289"/>
        <end position="312"/>
    </location>
</feature>
<dbReference type="InterPro" id="IPR029151">
    <property type="entry name" value="Sensor-like_sf"/>
</dbReference>
<dbReference type="PANTHER" id="PTHR32089">
    <property type="entry name" value="METHYL-ACCEPTING CHEMOTAXIS PROTEIN MCPB"/>
    <property type="match status" value="1"/>
</dbReference>
<dbReference type="STRING" id="39060.SAMN05660706_13222"/>
<evidence type="ECO:0000259" key="5">
    <source>
        <dbReference type="PROSITE" id="PS50111"/>
    </source>
</evidence>
<feature type="domain" description="HAMP" evidence="6">
    <location>
        <begin position="309"/>
        <end position="361"/>
    </location>
</feature>
<dbReference type="Pfam" id="PF14827">
    <property type="entry name" value="dCache_3"/>
    <property type="match status" value="1"/>
</dbReference>
<evidence type="ECO:0000256" key="2">
    <source>
        <dbReference type="ARBA" id="ARBA00029447"/>
    </source>
</evidence>
<keyword evidence="4" id="KW-0812">Transmembrane</keyword>
<organism evidence="7 8">
    <name type="scientific">Desulfoscipio geothermicus DSM 3669</name>
    <dbReference type="NCBI Taxonomy" id="1121426"/>
    <lineage>
        <taxon>Bacteria</taxon>
        <taxon>Bacillati</taxon>
        <taxon>Bacillota</taxon>
        <taxon>Clostridia</taxon>
        <taxon>Eubacteriales</taxon>
        <taxon>Desulfallaceae</taxon>
        <taxon>Desulfoscipio</taxon>
    </lineage>
</organism>
<dbReference type="InterPro" id="IPR029150">
    <property type="entry name" value="dCache_3"/>
</dbReference>
<dbReference type="PANTHER" id="PTHR32089:SF112">
    <property type="entry name" value="LYSOZYME-LIKE PROTEIN-RELATED"/>
    <property type="match status" value="1"/>
</dbReference>
<proteinExistence type="inferred from homology"/>
<evidence type="ECO:0000256" key="4">
    <source>
        <dbReference type="SAM" id="Phobius"/>
    </source>
</evidence>
<keyword evidence="4" id="KW-1133">Transmembrane helix</keyword>
<dbReference type="RefSeq" id="WP_165608378.1">
    <property type="nucleotide sequence ID" value="NZ_FOYM01000032.1"/>
</dbReference>
<dbReference type="SMART" id="SM00283">
    <property type="entry name" value="MA"/>
    <property type="match status" value="1"/>
</dbReference>
<keyword evidence="8" id="KW-1185">Reference proteome</keyword>
<dbReference type="Pfam" id="PF00672">
    <property type="entry name" value="HAMP"/>
    <property type="match status" value="1"/>
</dbReference>
<evidence type="ECO:0000313" key="7">
    <source>
        <dbReference type="EMBL" id="SFR14568.1"/>
    </source>
</evidence>
<dbReference type="PROSITE" id="PS50111">
    <property type="entry name" value="CHEMOTAXIS_TRANSDUC_2"/>
    <property type="match status" value="1"/>
</dbReference>
<dbReference type="EMBL" id="FOYM01000032">
    <property type="protein sequence ID" value="SFR14568.1"/>
    <property type="molecule type" value="Genomic_DNA"/>
</dbReference>
<keyword evidence="4" id="KW-0472">Membrane</keyword>
<dbReference type="SUPFAM" id="SSF103190">
    <property type="entry name" value="Sensory domain-like"/>
    <property type="match status" value="1"/>
</dbReference>
<dbReference type="Gene3D" id="1.10.287.950">
    <property type="entry name" value="Methyl-accepting chemotaxis protein"/>
    <property type="match status" value="1"/>
</dbReference>
<sequence>MGKSIRFKIITAVFIIVSASLLLIIYQGYKNMVELVLEQEEEKYDLIARRVNSDLEGIFARTALGLVGVAQNPAIQEAFARRDREQLIVLTEPIFKEVHQKGIEQFQFHLAPATSFLRLHKPDKYGDDLSSFRNTVLQCNSSLKTVQGLEEGRGGFGFRVVMPVFYQDSHVGSVEYGMGFNASLLKKWQSQTGGDYYIYCKGNAGVSWEKSQDGLLAATNSKDSYKLKPAVIDDILSSGKAQTAYLNGNKTAAIIIPLHDYSGKVIGYLKVLRDRAEVLGRINGIMQRAAITAILVLIVISGLLYIVINILFRPFNTFSLAIQRMGQGELGVCFNEDSGDEFAKLGRYLNRATENLRDIFQTVTYKMKTLAESGQQLNKITEDSSAGLQESAAAATDLAGSSVGLEESARKMLDRADETMEAARSGSSVVEQAVGQITAVEDHMLVLGKVVKELADRSRNISNITGLIDSLAEQTNLLALNAAIEAARAGEKGHGFAVVAGEVRKLAGQSASAARQIAGELEEMQQQVVQVVRGMEQSVHDVKSGAHLVVQSNEAFNEIMEAVKAINQEIDLVVRQIERIGATSQQVSALVEEQTAISEEVHGMAETLSGIADEINVKLQNFKYDRNDCAT</sequence>
<gene>
    <name evidence="7" type="ORF">SAMN05660706_13222</name>
</gene>
<comment type="similarity">
    <text evidence="2">Belongs to the methyl-accepting chemotaxis (MCP) protein family.</text>
</comment>
<dbReference type="Proteomes" id="UP000199584">
    <property type="component" value="Unassembled WGS sequence"/>
</dbReference>
<reference evidence="8" key="1">
    <citation type="submission" date="2016-10" db="EMBL/GenBank/DDBJ databases">
        <authorList>
            <person name="Varghese N."/>
            <person name="Submissions S."/>
        </authorList>
    </citation>
    <scope>NUCLEOTIDE SEQUENCE [LARGE SCALE GENOMIC DNA]</scope>
    <source>
        <strain evidence="8">DSM 3669</strain>
    </source>
</reference>
<dbReference type="InterPro" id="IPR004089">
    <property type="entry name" value="MCPsignal_dom"/>
</dbReference>
<feature type="domain" description="Methyl-accepting transducer" evidence="5">
    <location>
        <begin position="359"/>
        <end position="609"/>
    </location>
</feature>
<feature type="transmembrane region" description="Helical" evidence="4">
    <location>
        <begin position="6"/>
        <end position="26"/>
    </location>
</feature>
<dbReference type="SMART" id="SM00304">
    <property type="entry name" value="HAMP"/>
    <property type="match status" value="1"/>
</dbReference>
<evidence type="ECO:0000313" key="8">
    <source>
        <dbReference type="Proteomes" id="UP000199584"/>
    </source>
</evidence>